<protein>
    <recommendedName>
        <fullName evidence="5">HTH araC/xylS-type domain-containing protein</fullName>
    </recommendedName>
</protein>
<dbReference type="AlphaFoldDB" id="A0A202BST5"/>
<dbReference type="Proteomes" id="UP000196355">
    <property type="component" value="Unassembled WGS sequence"/>
</dbReference>
<keyword evidence="4" id="KW-0472">Membrane</keyword>
<feature type="transmembrane region" description="Helical" evidence="4">
    <location>
        <begin position="196"/>
        <end position="212"/>
    </location>
</feature>
<evidence type="ECO:0000256" key="4">
    <source>
        <dbReference type="SAM" id="Phobius"/>
    </source>
</evidence>
<dbReference type="GO" id="GO:0043565">
    <property type="term" value="F:sequence-specific DNA binding"/>
    <property type="evidence" value="ECO:0007669"/>
    <property type="project" value="InterPro"/>
</dbReference>
<dbReference type="InterPro" id="IPR018060">
    <property type="entry name" value="HTH_AraC"/>
</dbReference>
<gene>
    <name evidence="6" type="ORF">B0E34_18920</name>
</gene>
<sequence>MEKKHKMKKLIKKLIINKIRISKVINDLSKAHSQYLLTDNRALRERQILKLKKELAERYIYLMCIILLLHITIYLTVMKDIFLVYYLSAGVILLLLTLVWLRTCYYNLMNKILHTYFIIAPLYAFYIILKFWKVSTGQCVWLIPLPFGAYIFFARKEVILYSLYCCFIIILGCMLNKFFTFNFTKHIPEKIHCKDTLLILSNILVVGLLAYYKDEMREVNTLIKIEEKEKIILPVTLNERVLEMADSLFEKIEHEVVGNKLFTNPDLNISTLSTILKISNNYISKAIRVHGYTNFNHYINTHRISYVKKIIEESDMKKITLMYIYTEAGFTSQSTFNRVFKQLEGITPSEYMENSEKQKNSFKM</sequence>
<evidence type="ECO:0000313" key="7">
    <source>
        <dbReference type="Proteomes" id="UP000196355"/>
    </source>
</evidence>
<dbReference type="Pfam" id="PF12833">
    <property type="entry name" value="HTH_18"/>
    <property type="match status" value="1"/>
</dbReference>
<dbReference type="GO" id="GO:0003700">
    <property type="term" value="F:DNA-binding transcription factor activity"/>
    <property type="evidence" value="ECO:0007669"/>
    <property type="project" value="InterPro"/>
</dbReference>
<keyword evidence="4" id="KW-0812">Transmembrane</keyword>
<keyword evidence="2" id="KW-0238">DNA-binding</keyword>
<accession>A0A202BST5</accession>
<keyword evidence="1" id="KW-0805">Transcription regulation</keyword>
<keyword evidence="7" id="KW-1185">Reference proteome</keyword>
<name>A0A202BST5_9FLAO</name>
<feature type="transmembrane region" description="Helical" evidence="4">
    <location>
        <begin position="83"/>
        <end position="101"/>
    </location>
</feature>
<feature type="transmembrane region" description="Helical" evidence="4">
    <location>
        <begin position="59"/>
        <end position="77"/>
    </location>
</feature>
<feature type="domain" description="HTH araC/xylS-type" evidence="5">
    <location>
        <begin position="246"/>
        <end position="354"/>
    </location>
</feature>
<feature type="transmembrane region" description="Helical" evidence="4">
    <location>
        <begin position="160"/>
        <end position="184"/>
    </location>
</feature>
<dbReference type="InterPro" id="IPR009057">
    <property type="entry name" value="Homeodomain-like_sf"/>
</dbReference>
<evidence type="ECO:0000259" key="5">
    <source>
        <dbReference type="PROSITE" id="PS01124"/>
    </source>
</evidence>
<keyword evidence="4" id="KW-1133">Transmembrane helix</keyword>
<dbReference type="Gene3D" id="1.10.10.60">
    <property type="entry name" value="Homeodomain-like"/>
    <property type="match status" value="1"/>
</dbReference>
<evidence type="ECO:0000313" key="6">
    <source>
        <dbReference type="EMBL" id="OVE54578.1"/>
    </source>
</evidence>
<dbReference type="SMART" id="SM00342">
    <property type="entry name" value="HTH_ARAC"/>
    <property type="match status" value="1"/>
</dbReference>
<dbReference type="PANTHER" id="PTHR43280:SF29">
    <property type="entry name" value="ARAC-FAMILY TRANSCRIPTIONAL REGULATOR"/>
    <property type="match status" value="1"/>
</dbReference>
<keyword evidence="3" id="KW-0804">Transcription</keyword>
<dbReference type="SUPFAM" id="SSF46689">
    <property type="entry name" value="Homeodomain-like"/>
    <property type="match status" value="1"/>
</dbReference>
<organism evidence="6 7">
    <name type="scientific">Chryseobacterium mucoviscidosis</name>
    <dbReference type="NCBI Taxonomy" id="1945581"/>
    <lineage>
        <taxon>Bacteria</taxon>
        <taxon>Pseudomonadati</taxon>
        <taxon>Bacteroidota</taxon>
        <taxon>Flavobacteriia</taxon>
        <taxon>Flavobacteriales</taxon>
        <taxon>Weeksellaceae</taxon>
        <taxon>Chryseobacterium group</taxon>
        <taxon>Chryseobacterium</taxon>
    </lineage>
</organism>
<comment type="caution">
    <text evidence="6">The sequence shown here is derived from an EMBL/GenBank/DDBJ whole genome shotgun (WGS) entry which is preliminary data.</text>
</comment>
<proteinExistence type="predicted"/>
<dbReference type="PROSITE" id="PS01124">
    <property type="entry name" value="HTH_ARAC_FAMILY_2"/>
    <property type="match status" value="1"/>
</dbReference>
<evidence type="ECO:0000256" key="2">
    <source>
        <dbReference type="ARBA" id="ARBA00023125"/>
    </source>
</evidence>
<feature type="transmembrane region" description="Helical" evidence="4">
    <location>
        <begin position="135"/>
        <end position="153"/>
    </location>
</feature>
<dbReference type="PANTHER" id="PTHR43280">
    <property type="entry name" value="ARAC-FAMILY TRANSCRIPTIONAL REGULATOR"/>
    <property type="match status" value="1"/>
</dbReference>
<reference evidence="7" key="1">
    <citation type="submission" date="2017-02" db="EMBL/GenBank/DDBJ databases">
        <authorList>
            <person name="Tetz G."/>
            <person name="Tetz V."/>
        </authorList>
    </citation>
    <scope>NUCLEOTIDE SEQUENCE [LARGE SCALE GENOMIC DNA]</scope>
    <source>
        <strain evidence="7">VT16-26</strain>
    </source>
</reference>
<dbReference type="EMBL" id="MVAG01000148">
    <property type="protein sequence ID" value="OVE54578.1"/>
    <property type="molecule type" value="Genomic_DNA"/>
</dbReference>
<evidence type="ECO:0000256" key="3">
    <source>
        <dbReference type="ARBA" id="ARBA00023163"/>
    </source>
</evidence>
<evidence type="ECO:0000256" key="1">
    <source>
        <dbReference type="ARBA" id="ARBA00023015"/>
    </source>
</evidence>
<feature type="transmembrane region" description="Helical" evidence="4">
    <location>
        <begin position="113"/>
        <end position="129"/>
    </location>
</feature>